<feature type="signal peptide" evidence="1">
    <location>
        <begin position="1"/>
        <end position="20"/>
    </location>
</feature>
<evidence type="ECO:0000313" key="2">
    <source>
        <dbReference type="EMBL" id="UXP32342.1"/>
    </source>
</evidence>
<dbReference type="Proteomes" id="UP001065174">
    <property type="component" value="Chromosome"/>
</dbReference>
<name>A0ABY6CP88_9BACT</name>
<feature type="chain" id="PRO_5046407888" evidence="1">
    <location>
        <begin position="21"/>
        <end position="239"/>
    </location>
</feature>
<sequence>MRKIITSIAILLAVTSSSMAHYMWVETSSAGSINQAQDIRVYFGEYTYGLEEKVGDEAFTKVQDFSLWVVSPSGKKTTLKTKEQETYYLASFVPKENGTYTVILDNNNIGVIDYTQYDFGIFKTHYHSVAQIQVGETSGETIAQNEEGITVKRLAADGKEVKLQVLYKNAPLAKNELQVFVADQWSKTLHTDENGMVSFDRPWETKYIIETTKKEEVPGQYKGKDYQFIWHCATVCILP</sequence>
<gene>
    <name evidence="2" type="ORF">N6H18_18545</name>
</gene>
<accession>A0ABY6CP88</accession>
<dbReference type="InterPro" id="IPR019613">
    <property type="entry name" value="DUF4198"/>
</dbReference>
<protein>
    <submittedName>
        <fullName evidence="2">DUF4198 domain-containing protein</fullName>
    </submittedName>
</protein>
<keyword evidence="3" id="KW-1185">Reference proteome</keyword>
<evidence type="ECO:0000256" key="1">
    <source>
        <dbReference type="SAM" id="SignalP"/>
    </source>
</evidence>
<dbReference type="EMBL" id="CP106679">
    <property type="protein sequence ID" value="UXP32342.1"/>
    <property type="molecule type" value="Genomic_DNA"/>
</dbReference>
<dbReference type="Pfam" id="PF10670">
    <property type="entry name" value="DUF4198"/>
    <property type="match status" value="1"/>
</dbReference>
<dbReference type="RefSeq" id="WP_262309778.1">
    <property type="nucleotide sequence ID" value="NZ_CP106679.1"/>
</dbReference>
<proteinExistence type="predicted"/>
<keyword evidence="1" id="KW-0732">Signal</keyword>
<organism evidence="2 3">
    <name type="scientific">Reichenbachiella agarivorans</name>
    <dbReference type="NCBI Taxonomy" id="2979464"/>
    <lineage>
        <taxon>Bacteria</taxon>
        <taxon>Pseudomonadati</taxon>
        <taxon>Bacteroidota</taxon>
        <taxon>Cytophagia</taxon>
        <taxon>Cytophagales</taxon>
        <taxon>Reichenbachiellaceae</taxon>
        <taxon>Reichenbachiella</taxon>
    </lineage>
</organism>
<reference evidence="2" key="1">
    <citation type="submission" date="2022-09" db="EMBL/GenBank/DDBJ databases">
        <title>Comparative genomics and taxonomic characterization of three novel marine species of genus Reichenbachiella exhibiting antioxidant and polysaccharide degradation activities.</title>
        <authorList>
            <person name="Muhammad N."/>
            <person name="Lee Y.-J."/>
            <person name="Ko J."/>
            <person name="Kim S.-G."/>
        </authorList>
    </citation>
    <scope>NUCLEOTIDE SEQUENCE</scope>
    <source>
        <strain evidence="2">BKB1-1</strain>
    </source>
</reference>
<evidence type="ECO:0000313" key="3">
    <source>
        <dbReference type="Proteomes" id="UP001065174"/>
    </source>
</evidence>